<sequence length="865" mass="92896">MPQDLSSDNKGSADDVLTVEELAHRPPRPRDERAENAALSALAHCLAASPRTVLQQIAEQALALCGADAAGVSILDGPAIEGQAKYPGMLAGTLRRHALAERAAASAGAAGAIAQAAEVLAVPWRLDGTVRGAVWIATRHAQRRFDGGDARLLDALGGFAAAAWRLGDQSSDLDAMRRLYGLHARLATETELQPALDLILRSACAFAHAEHGCVQLTAADGSFETVARRGSGGDGDGDGDGVPYRSTPMVNRNGETVGMLRTGHPSRQPPGDEAVRLVDMLAWTAADFVERQRALEQLRRNEQRQAFLLELNDVLRPLSDPAQVQAEAARVLGQHLHASRVGYGIDEGSGHLAISRAYANGVAQLDGLYRYDDFGAHLLPAFRSGHLVVHADIASEPLGEEAQRAHAALQIAASVNAPLVKDGALVAILFVHQDRPRRWSKAEIGLMQETAERTWAAIERARAEQALQEADRRKDEFLATLAHELRNPLAPISNAVHLMRRPDGRRVTDRLMGIVERQVKQIVKLVDDLLEISRITRGKIELDRQVVELADAVRDAVETSRPLVERAHHQLTVSLPEQPLTVLADSMRLTQIVTNLVNNAAKYTEAGGHIWLSAMHEGDDVAIRVRDNGLGIPDSELPRVFEMFAQAHQHAAVSGADGLGIGLAIVRKLVEMHGGTVEAHSAGVHQGSEFVVRLPLLHDAEAEGDDTPLPERGELEDQRIMVVDDNRDAADTLSLLLESHGAVVRTFYDGRSALAALDGFAPGAVLLDLGMPEMDGLTVARYIRAEARFAGTRLLALSGWGQEADRQRTRAAGFDHHLTKPVDFPALQAWLTSAPAPALAAAQAAPCLAPSAPVRADAPPSPPSC</sequence>
<dbReference type="SUPFAM" id="SSF47384">
    <property type="entry name" value="Homodimeric domain of signal transducing histidine kinase"/>
    <property type="match status" value="1"/>
</dbReference>
<dbReference type="InterPro" id="IPR036097">
    <property type="entry name" value="HisK_dim/P_sf"/>
</dbReference>
<dbReference type="EMBL" id="CP051685">
    <property type="protein sequence ID" value="QJD98969.1"/>
    <property type="molecule type" value="Genomic_DNA"/>
</dbReference>
<dbReference type="InterPro" id="IPR004358">
    <property type="entry name" value="Sig_transdc_His_kin-like_C"/>
</dbReference>
<dbReference type="FunFam" id="3.30.565.10:FF:000006">
    <property type="entry name" value="Sensor histidine kinase WalK"/>
    <property type="match status" value="1"/>
</dbReference>
<dbReference type="Gene3D" id="1.10.287.130">
    <property type="match status" value="1"/>
</dbReference>
<dbReference type="PANTHER" id="PTHR43547">
    <property type="entry name" value="TWO-COMPONENT HISTIDINE KINASE"/>
    <property type="match status" value="1"/>
</dbReference>
<dbReference type="AlphaFoldDB" id="A0A7Z2VU52"/>
<dbReference type="InterPro" id="IPR001789">
    <property type="entry name" value="Sig_transdc_resp-reg_receiver"/>
</dbReference>
<gene>
    <name evidence="11" type="ORF">HH212_02070</name>
</gene>
<accession>A0A7Z2VU52</accession>
<feature type="region of interest" description="Disordered" evidence="8">
    <location>
        <begin position="229"/>
        <end position="251"/>
    </location>
</feature>
<dbReference type="PROSITE" id="PS50109">
    <property type="entry name" value="HIS_KIN"/>
    <property type="match status" value="1"/>
</dbReference>
<dbReference type="Pfam" id="PF02518">
    <property type="entry name" value="HATPase_c"/>
    <property type="match status" value="1"/>
</dbReference>
<dbReference type="InterPro" id="IPR003018">
    <property type="entry name" value="GAF"/>
</dbReference>
<keyword evidence="5" id="KW-0808">Transferase</keyword>
<dbReference type="CDD" id="cd00082">
    <property type="entry name" value="HisKA"/>
    <property type="match status" value="1"/>
</dbReference>
<keyword evidence="12" id="KW-1185">Reference proteome</keyword>
<feature type="domain" description="Histidine kinase" evidence="9">
    <location>
        <begin position="480"/>
        <end position="698"/>
    </location>
</feature>
<evidence type="ECO:0000259" key="10">
    <source>
        <dbReference type="PROSITE" id="PS50110"/>
    </source>
</evidence>
<dbReference type="SMART" id="SM00448">
    <property type="entry name" value="REC"/>
    <property type="match status" value="1"/>
</dbReference>
<dbReference type="GO" id="GO:0005886">
    <property type="term" value="C:plasma membrane"/>
    <property type="evidence" value="ECO:0007669"/>
    <property type="project" value="UniProtKB-SubCell"/>
</dbReference>
<dbReference type="InterPro" id="IPR003661">
    <property type="entry name" value="HisK_dim/P_dom"/>
</dbReference>
<keyword evidence="4 7" id="KW-0597">Phosphoprotein</keyword>
<dbReference type="InterPro" id="IPR003594">
    <property type="entry name" value="HATPase_dom"/>
</dbReference>
<dbReference type="Gene3D" id="3.30.450.40">
    <property type="match status" value="3"/>
</dbReference>
<feature type="compositionally biased region" description="Polar residues" evidence="8">
    <location>
        <begin position="1"/>
        <end position="10"/>
    </location>
</feature>
<evidence type="ECO:0000256" key="3">
    <source>
        <dbReference type="ARBA" id="ARBA00012438"/>
    </source>
</evidence>
<evidence type="ECO:0000256" key="5">
    <source>
        <dbReference type="ARBA" id="ARBA00022679"/>
    </source>
</evidence>
<dbReference type="InterPro" id="IPR011006">
    <property type="entry name" value="CheY-like_superfamily"/>
</dbReference>
<dbReference type="Pfam" id="PF00512">
    <property type="entry name" value="HisKA"/>
    <property type="match status" value="1"/>
</dbReference>
<dbReference type="SUPFAM" id="SSF52172">
    <property type="entry name" value="CheY-like"/>
    <property type="match status" value="1"/>
</dbReference>
<evidence type="ECO:0000256" key="8">
    <source>
        <dbReference type="SAM" id="MobiDB-lite"/>
    </source>
</evidence>
<dbReference type="SMART" id="SM00065">
    <property type="entry name" value="GAF"/>
    <property type="match status" value="1"/>
</dbReference>
<evidence type="ECO:0000313" key="11">
    <source>
        <dbReference type="EMBL" id="QJD98969.1"/>
    </source>
</evidence>
<dbReference type="Pfam" id="PF01590">
    <property type="entry name" value="GAF"/>
    <property type="match status" value="1"/>
</dbReference>
<dbReference type="InterPro" id="IPR005467">
    <property type="entry name" value="His_kinase_dom"/>
</dbReference>
<dbReference type="PROSITE" id="PS50110">
    <property type="entry name" value="RESPONSE_REGULATORY"/>
    <property type="match status" value="1"/>
</dbReference>
<feature type="modified residue" description="4-aspartylphosphate" evidence="7">
    <location>
        <position position="768"/>
    </location>
</feature>
<dbReference type="EC" id="2.7.13.3" evidence="3"/>
<keyword evidence="6" id="KW-0418">Kinase</keyword>
<reference evidence="11 12" key="1">
    <citation type="submission" date="2020-04" db="EMBL/GenBank/DDBJ databases">
        <title>Genome sequencing of novel species.</title>
        <authorList>
            <person name="Heo J."/>
            <person name="Kim S.-J."/>
            <person name="Kim J.-S."/>
            <person name="Hong S.-B."/>
            <person name="Kwon S.-W."/>
        </authorList>
    </citation>
    <scope>NUCLEOTIDE SEQUENCE [LARGE SCALE GENOMIC DNA]</scope>
    <source>
        <strain evidence="11 12">GN2-R2</strain>
    </source>
</reference>
<dbReference type="CDD" id="cd17580">
    <property type="entry name" value="REC_2_DhkD-like"/>
    <property type="match status" value="1"/>
</dbReference>
<proteinExistence type="predicted"/>
<feature type="region of interest" description="Disordered" evidence="8">
    <location>
        <begin position="1"/>
        <end position="31"/>
    </location>
</feature>
<evidence type="ECO:0000256" key="6">
    <source>
        <dbReference type="ARBA" id="ARBA00022777"/>
    </source>
</evidence>
<evidence type="ECO:0000313" key="12">
    <source>
        <dbReference type="Proteomes" id="UP000502415"/>
    </source>
</evidence>
<evidence type="ECO:0000256" key="7">
    <source>
        <dbReference type="PROSITE-ProRule" id="PRU00169"/>
    </source>
</evidence>
<organism evidence="11 12">
    <name type="scientific">Massilia forsythiae</name>
    <dbReference type="NCBI Taxonomy" id="2728020"/>
    <lineage>
        <taxon>Bacteria</taxon>
        <taxon>Pseudomonadati</taxon>
        <taxon>Pseudomonadota</taxon>
        <taxon>Betaproteobacteria</taxon>
        <taxon>Burkholderiales</taxon>
        <taxon>Oxalobacteraceae</taxon>
        <taxon>Telluria group</taxon>
        <taxon>Massilia</taxon>
    </lineage>
</organism>
<dbReference type="SUPFAM" id="SSF55781">
    <property type="entry name" value="GAF domain-like"/>
    <property type="match status" value="3"/>
</dbReference>
<comment type="catalytic activity">
    <reaction evidence="1">
        <text>ATP + protein L-histidine = ADP + protein N-phospho-L-histidine.</text>
        <dbReference type="EC" id="2.7.13.3"/>
    </reaction>
</comment>
<feature type="compositionally biased region" description="Basic and acidic residues" evidence="8">
    <location>
        <begin position="21"/>
        <end position="31"/>
    </location>
</feature>
<evidence type="ECO:0000256" key="2">
    <source>
        <dbReference type="ARBA" id="ARBA00004429"/>
    </source>
</evidence>
<dbReference type="KEGG" id="mfy:HH212_02070"/>
<dbReference type="RefSeq" id="WP_169433866.1">
    <property type="nucleotide sequence ID" value="NZ_CP051685.1"/>
</dbReference>
<dbReference type="PANTHER" id="PTHR43547:SF2">
    <property type="entry name" value="HYBRID SIGNAL TRANSDUCTION HISTIDINE KINASE C"/>
    <property type="match status" value="1"/>
</dbReference>
<comment type="subcellular location">
    <subcellularLocation>
        <location evidence="2">Cell inner membrane</location>
        <topology evidence="2">Multi-pass membrane protein</topology>
    </subcellularLocation>
</comment>
<evidence type="ECO:0000259" key="9">
    <source>
        <dbReference type="PROSITE" id="PS50109"/>
    </source>
</evidence>
<dbReference type="SUPFAM" id="SSF55874">
    <property type="entry name" value="ATPase domain of HSP90 chaperone/DNA topoisomerase II/histidine kinase"/>
    <property type="match status" value="1"/>
</dbReference>
<dbReference type="SMART" id="SM00387">
    <property type="entry name" value="HATPase_c"/>
    <property type="match status" value="1"/>
</dbReference>
<dbReference type="InterPro" id="IPR036890">
    <property type="entry name" value="HATPase_C_sf"/>
</dbReference>
<dbReference type="PRINTS" id="PR00344">
    <property type="entry name" value="BCTRLSENSOR"/>
</dbReference>
<name>A0A7Z2VU52_9BURK</name>
<dbReference type="SMART" id="SM00388">
    <property type="entry name" value="HisKA"/>
    <property type="match status" value="1"/>
</dbReference>
<dbReference type="InterPro" id="IPR029016">
    <property type="entry name" value="GAF-like_dom_sf"/>
</dbReference>
<dbReference type="Proteomes" id="UP000502415">
    <property type="component" value="Chromosome"/>
</dbReference>
<dbReference type="Pfam" id="PF00072">
    <property type="entry name" value="Response_reg"/>
    <property type="match status" value="1"/>
</dbReference>
<evidence type="ECO:0000256" key="4">
    <source>
        <dbReference type="ARBA" id="ARBA00022553"/>
    </source>
</evidence>
<feature type="domain" description="Response regulatory" evidence="10">
    <location>
        <begin position="719"/>
        <end position="835"/>
    </location>
</feature>
<dbReference type="Gene3D" id="3.40.50.2300">
    <property type="match status" value="1"/>
</dbReference>
<protein>
    <recommendedName>
        <fullName evidence="3">histidine kinase</fullName>
        <ecNumber evidence="3">2.7.13.3</ecNumber>
    </recommendedName>
</protein>
<evidence type="ECO:0000256" key="1">
    <source>
        <dbReference type="ARBA" id="ARBA00000085"/>
    </source>
</evidence>
<dbReference type="GO" id="GO:0000155">
    <property type="term" value="F:phosphorelay sensor kinase activity"/>
    <property type="evidence" value="ECO:0007669"/>
    <property type="project" value="InterPro"/>
</dbReference>
<dbReference type="CDD" id="cd00075">
    <property type="entry name" value="HATPase"/>
    <property type="match status" value="1"/>
</dbReference>
<dbReference type="Gene3D" id="3.30.565.10">
    <property type="entry name" value="Histidine kinase-like ATPase, C-terminal domain"/>
    <property type="match status" value="1"/>
</dbReference>